<evidence type="ECO:0000313" key="1">
    <source>
        <dbReference type="EMBL" id="EHJ62426.1"/>
    </source>
</evidence>
<organism evidence="1 2">
    <name type="scientific">Novosphingobium pentaromativorans US6-1</name>
    <dbReference type="NCBI Taxonomy" id="1088721"/>
    <lineage>
        <taxon>Bacteria</taxon>
        <taxon>Pseudomonadati</taxon>
        <taxon>Pseudomonadota</taxon>
        <taxon>Alphaproteobacteria</taxon>
        <taxon>Sphingomonadales</taxon>
        <taxon>Sphingomonadaceae</taxon>
        <taxon>Novosphingobium</taxon>
    </lineage>
</organism>
<proteinExistence type="predicted"/>
<accession>G6E886</accession>
<dbReference type="KEGG" id="npn:JI59_17325"/>
<dbReference type="PATRIC" id="fig|1088721.7.peg.3798"/>
<reference evidence="1 2" key="1">
    <citation type="journal article" date="2012" name="J. Bacteriol.">
        <title>Genome sequence of benzo(a)pyrene-degrading bacterium Novosphingobium pentaromativorans US6-1.</title>
        <authorList>
            <person name="Luo Y.R."/>
            <person name="Kang S.G."/>
            <person name="Kim S.J."/>
            <person name="Kim M.R."/>
            <person name="Li N."/>
            <person name="Lee J.H."/>
            <person name="Kwon K.K."/>
        </authorList>
    </citation>
    <scope>NUCLEOTIDE SEQUENCE [LARGE SCALE GENOMIC DNA]</scope>
    <source>
        <strain evidence="1 2">US6-1</strain>
    </source>
</reference>
<name>G6E886_9SPHN</name>
<dbReference type="STRING" id="1088721.JI59_17325"/>
<keyword evidence="2" id="KW-1185">Reference proteome</keyword>
<dbReference type="Proteomes" id="UP000004030">
    <property type="component" value="Unassembled WGS sequence"/>
</dbReference>
<gene>
    <name evidence="1" type="ORF">NSU_0557</name>
</gene>
<dbReference type="AlphaFoldDB" id="G6E886"/>
<protein>
    <submittedName>
        <fullName evidence="1">Uncharacterized protein</fullName>
    </submittedName>
</protein>
<evidence type="ECO:0000313" key="2">
    <source>
        <dbReference type="Proteomes" id="UP000004030"/>
    </source>
</evidence>
<sequence length="66" mass="6656">MPAVATALLIETTEWAKSVASVFDDYRGIALAITLPGTRPASCGAPLASPLLASAPRGEAVGWCAA</sequence>
<comment type="caution">
    <text evidence="1">The sequence shown here is derived from an EMBL/GenBank/DDBJ whole genome shotgun (WGS) entry which is preliminary data.</text>
</comment>
<dbReference type="RefSeq" id="WP_007011474.1">
    <property type="nucleotide sequence ID" value="NZ_AGFM01000008.1"/>
</dbReference>
<dbReference type="EMBL" id="AGFM01000008">
    <property type="protein sequence ID" value="EHJ62426.1"/>
    <property type="molecule type" value="Genomic_DNA"/>
</dbReference>